<dbReference type="SUPFAM" id="SSF56935">
    <property type="entry name" value="Porins"/>
    <property type="match status" value="1"/>
</dbReference>
<gene>
    <name evidence="15" type="ORF">H010_20079</name>
</gene>
<dbReference type="Gene3D" id="2.40.170.20">
    <property type="entry name" value="TonB-dependent receptor, beta-barrel domain"/>
    <property type="match status" value="1"/>
</dbReference>
<evidence type="ECO:0000313" key="16">
    <source>
        <dbReference type="Proteomes" id="UP001152876"/>
    </source>
</evidence>
<dbReference type="InterPro" id="IPR037066">
    <property type="entry name" value="Plug_dom_sf"/>
</dbReference>
<evidence type="ECO:0000313" key="15">
    <source>
        <dbReference type="EMBL" id="MDG5977566.1"/>
    </source>
</evidence>
<dbReference type="RefSeq" id="WP_068167249.1">
    <property type="nucleotide sequence ID" value="NZ_AOGK01000022.1"/>
</dbReference>
<dbReference type="CDD" id="cd01347">
    <property type="entry name" value="ligand_gated_channel"/>
    <property type="match status" value="1"/>
</dbReference>
<evidence type="ECO:0000256" key="7">
    <source>
        <dbReference type="ARBA" id="ARBA00023136"/>
    </source>
</evidence>
<dbReference type="GO" id="GO:0009279">
    <property type="term" value="C:cell outer membrane"/>
    <property type="evidence" value="ECO:0007669"/>
    <property type="project" value="UniProtKB-SubCell"/>
</dbReference>
<keyword evidence="9 10" id="KW-0998">Cell outer membrane</keyword>
<dbReference type="Gene3D" id="2.170.130.10">
    <property type="entry name" value="TonB-dependent receptor, plug domain"/>
    <property type="match status" value="1"/>
</dbReference>
<evidence type="ECO:0000256" key="11">
    <source>
        <dbReference type="RuleBase" id="RU003357"/>
    </source>
</evidence>
<protein>
    <submittedName>
        <fullName evidence="15">Tonb-dependent receptor</fullName>
    </submittedName>
</protein>
<reference evidence="15" key="1">
    <citation type="submission" date="2013-01" db="EMBL/GenBank/DDBJ databases">
        <title>Genome draft of Hydrogenophaga taeniospiralis 2K1.</title>
        <authorList>
            <person name="Gomila M."/>
            <person name="Lalucat J."/>
        </authorList>
    </citation>
    <scope>NUCLEOTIDE SEQUENCE</scope>
    <source>
        <strain evidence="15">CCUG 15921</strain>
    </source>
</reference>
<dbReference type="InterPro" id="IPR000531">
    <property type="entry name" value="Beta-barrel_TonB"/>
</dbReference>
<feature type="chain" id="PRO_5040830515" evidence="12">
    <location>
        <begin position="24"/>
        <end position="766"/>
    </location>
</feature>
<dbReference type="GO" id="GO:0015344">
    <property type="term" value="F:siderophore uptake transmembrane transporter activity"/>
    <property type="evidence" value="ECO:0007669"/>
    <property type="project" value="TreeGrafter"/>
</dbReference>
<feature type="domain" description="TonB-dependent receptor plug" evidence="14">
    <location>
        <begin position="53"/>
        <end position="157"/>
    </location>
</feature>
<evidence type="ECO:0000259" key="13">
    <source>
        <dbReference type="Pfam" id="PF00593"/>
    </source>
</evidence>
<dbReference type="Proteomes" id="UP001152876">
    <property type="component" value="Unassembled WGS sequence"/>
</dbReference>
<keyword evidence="12" id="KW-0732">Signal</keyword>
<dbReference type="InterPro" id="IPR039426">
    <property type="entry name" value="TonB-dep_rcpt-like"/>
</dbReference>
<keyword evidence="6 11" id="KW-0798">TonB box</keyword>
<dbReference type="InterPro" id="IPR036942">
    <property type="entry name" value="Beta-barrel_TonB_sf"/>
</dbReference>
<evidence type="ECO:0000256" key="5">
    <source>
        <dbReference type="ARBA" id="ARBA00022692"/>
    </source>
</evidence>
<comment type="subcellular location">
    <subcellularLocation>
        <location evidence="1 10">Cell outer membrane</location>
        <topology evidence="1 10">Multi-pass membrane protein</topology>
    </subcellularLocation>
</comment>
<evidence type="ECO:0000256" key="2">
    <source>
        <dbReference type="ARBA" id="ARBA00009810"/>
    </source>
</evidence>
<name>A0A9X4SH17_9BURK</name>
<accession>A0A9X4SH17</accession>
<dbReference type="AlphaFoldDB" id="A0A9X4SH17"/>
<evidence type="ECO:0000256" key="9">
    <source>
        <dbReference type="ARBA" id="ARBA00023237"/>
    </source>
</evidence>
<dbReference type="PANTHER" id="PTHR30069">
    <property type="entry name" value="TONB-DEPENDENT OUTER MEMBRANE RECEPTOR"/>
    <property type="match status" value="1"/>
</dbReference>
<keyword evidence="3 10" id="KW-0813">Transport</keyword>
<dbReference type="OrthoDB" id="127311at2"/>
<keyword evidence="5 10" id="KW-0812">Transmembrane</keyword>
<keyword evidence="4 10" id="KW-1134">Transmembrane beta strand</keyword>
<feature type="domain" description="TonB-dependent receptor-like beta-barrel" evidence="13">
    <location>
        <begin position="260"/>
        <end position="715"/>
    </location>
</feature>
<dbReference type="PANTHER" id="PTHR30069:SF28">
    <property type="entry name" value="TONB-DEPENDENT RECEPTOR YNCD-RELATED"/>
    <property type="match status" value="1"/>
</dbReference>
<keyword evidence="7 10" id="KW-0472">Membrane</keyword>
<dbReference type="InterPro" id="IPR012910">
    <property type="entry name" value="Plug_dom"/>
</dbReference>
<feature type="signal peptide" evidence="12">
    <location>
        <begin position="1"/>
        <end position="23"/>
    </location>
</feature>
<evidence type="ECO:0000259" key="14">
    <source>
        <dbReference type="Pfam" id="PF07715"/>
    </source>
</evidence>
<evidence type="ECO:0000256" key="1">
    <source>
        <dbReference type="ARBA" id="ARBA00004571"/>
    </source>
</evidence>
<evidence type="ECO:0000256" key="12">
    <source>
        <dbReference type="SAM" id="SignalP"/>
    </source>
</evidence>
<dbReference type="EMBL" id="AOGK01000022">
    <property type="protein sequence ID" value="MDG5977566.1"/>
    <property type="molecule type" value="Genomic_DNA"/>
</dbReference>
<proteinExistence type="inferred from homology"/>
<evidence type="ECO:0000256" key="3">
    <source>
        <dbReference type="ARBA" id="ARBA00022448"/>
    </source>
</evidence>
<evidence type="ECO:0000256" key="10">
    <source>
        <dbReference type="PROSITE-ProRule" id="PRU01360"/>
    </source>
</evidence>
<comment type="similarity">
    <text evidence="2 10 11">Belongs to the TonB-dependent receptor family.</text>
</comment>
<dbReference type="GO" id="GO:0044718">
    <property type="term" value="P:siderophore transmembrane transport"/>
    <property type="evidence" value="ECO:0007669"/>
    <property type="project" value="TreeGrafter"/>
</dbReference>
<sequence>MKTTQKTLLAAAVAALAAPGTWAQTGPAPTQTLRQTTVTGSTIDDRFGDSTREPTSTVSLSGREIEAQHADNLVQVLKAIPGVTIDTQGGDDLKIKFRGVENQRYMGEKPGVAIVIDGVPVFERTGKVNINLDNIESIKVIKGGASYLFGEDALAGAVIITTKRGATHKGVSVETDVGAYGYQRELARIGRASDNWSGHLQLSQRKADDYHFQSNYKSQALAGNLRWLLNGHSDLTLGLEKEDRFRDKHGTVTGVTQAALDPRGTLGRDYARHFDVDLERVNLTYSNDLSDHTNLLALAYQYRDHTQFWSAPQRFSSTGAPVSSPDAYTTFNDYHQTQRGVKSELRTTTGPMAWMGGVEIKRNEYLNQTHAMVGYRNSPSPMERPTAAGTVFTDDRTGENVQALYGEGQWRLATDWTLTGNLRHDRIELDYDAQPVSGNGNSAIAERKSFDADSARLGLSWSGLANTVLFGNISTGFRAPTVDQLYRGSQNPSGSVANNPDLKTEQAINFEVGMRKSFTLLDREASLQTAVFQIDRKDFILDTNGQYSNGNAANIARYENIGGARSRGLELALQSSISPAWSWDLAYTYLDSTFTRYDQFLQALGNPRGTLVGTGACMGPNPNWNNCYQLVPYNNTGNKVPRVPPHAVNLRTSWKPDPAWKLSAELDYRATAWADEINQEKWPGRTVFNLMADYGRKTTWLSGARLSAFVRVDNVFDKRHYTIARGTNDSQSYATNFRYDGRYNAEDMSITVDPGRVWRVGLALRF</sequence>
<organism evidence="15 16">
    <name type="scientific">Hydrogenophaga taeniospiralis CCUG 15921</name>
    <dbReference type="NCBI Taxonomy" id="1281780"/>
    <lineage>
        <taxon>Bacteria</taxon>
        <taxon>Pseudomonadati</taxon>
        <taxon>Pseudomonadota</taxon>
        <taxon>Betaproteobacteria</taxon>
        <taxon>Burkholderiales</taxon>
        <taxon>Comamonadaceae</taxon>
        <taxon>Hydrogenophaga</taxon>
    </lineage>
</organism>
<evidence type="ECO:0000256" key="8">
    <source>
        <dbReference type="ARBA" id="ARBA00023170"/>
    </source>
</evidence>
<dbReference type="PROSITE" id="PS52016">
    <property type="entry name" value="TONB_DEPENDENT_REC_3"/>
    <property type="match status" value="1"/>
</dbReference>
<dbReference type="Pfam" id="PF00593">
    <property type="entry name" value="TonB_dep_Rec_b-barrel"/>
    <property type="match status" value="1"/>
</dbReference>
<dbReference type="Pfam" id="PF07715">
    <property type="entry name" value="Plug"/>
    <property type="match status" value="1"/>
</dbReference>
<evidence type="ECO:0000256" key="4">
    <source>
        <dbReference type="ARBA" id="ARBA00022452"/>
    </source>
</evidence>
<keyword evidence="16" id="KW-1185">Reference proteome</keyword>
<evidence type="ECO:0000256" key="6">
    <source>
        <dbReference type="ARBA" id="ARBA00023077"/>
    </source>
</evidence>
<comment type="caution">
    <text evidence="15">The sequence shown here is derived from an EMBL/GenBank/DDBJ whole genome shotgun (WGS) entry which is preliminary data.</text>
</comment>
<keyword evidence="8 15" id="KW-0675">Receptor</keyword>